<proteinExistence type="predicted"/>
<name>A0A1N7S6J4_9BURK</name>
<dbReference type="AlphaFoldDB" id="A0A1N7S6J4"/>
<sequence>MRAGYRWVNCDKIRSAVIPYSEKLSEKDNVLAPDLSTVDTKVHIISAQAVGKIHAHEVRSPPAAQVGVGAHYRYYFALLLTFNHKRT</sequence>
<protein>
    <submittedName>
        <fullName evidence="1">Uncharacterized protein</fullName>
    </submittedName>
</protein>
<keyword evidence="2" id="KW-1185">Reference proteome</keyword>
<dbReference type="Proteomes" id="UP000195569">
    <property type="component" value="Unassembled WGS sequence"/>
</dbReference>
<evidence type="ECO:0000313" key="2">
    <source>
        <dbReference type="Proteomes" id="UP000195569"/>
    </source>
</evidence>
<evidence type="ECO:0000313" key="1">
    <source>
        <dbReference type="EMBL" id="SIT42623.1"/>
    </source>
</evidence>
<comment type="caution">
    <text evidence="1">The sequence shown here is derived from an EMBL/GenBank/DDBJ whole genome shotgun (WGS) entry which is preliminary data.</text>
</comment>
<gene>
    <name evidence="1" type="ORF">BN2476_320221</name>
</gene>
<accession>A0A1N7S6J4</accession>
<organism evidence="1 2">
    <name type="scientific">Paraburkholderia piptadeniae</name>
    <dbReference type="NCBI Taxonomy" id="1701573"/>
    <lineage>
        <taxon>Bacteria</taxon>
        <taxon>Pseudomonadati</taxon>
        <taxon>Pseudomonadota</taxon>
        <taxon>Betaproteobacteria</taxon>
        <taxon>Burkholderiales</taxon>
        <taxon>Burkholderiaceae</taxon>
        <taxon>Paraburkholderia</taxon>
    </lineage>
</organism>
<reference evidence="1" key="1">
    <citation type="submission" date="2016-12" db="EMBL/GenBank/DDBJ databases">
        <authorList>
            <person name="Moulin L."/>
        </authorList>
    </citation>
    <scope>NUCLEOTIDE SEQUENCE [LARGE SCALE GENOMIC DNA]</scope>
    <source>
        <strain evidence="1">STM 7183</strain>
    </source>
</reference>
<dbReference type="EMBL" id="CYGY02000032">
    <property type="protein sequence ID" value="SIT42623.1"/>
    <property type="molecule type" value="Genomic_DNA"/>
</dbReference>